<dbReference type="InterPro" id="IPR007439">
    <property type="entry name" value="Chemotax_Pase_CheZ"/>
</dbReference>
<proteinExistence type="predicted"/>
<dbReference type="EC" id="3.6.1.-" evidence="3"/>
<reference evidence="5" key="2">
    <citation type="submission" date="2017-10" db="EMBL/GenBank/DDBJ databases">
        <authorList>
            <person name="Regsiter A."/>
            <person name="William W."/>
        </authorList>
    </citation>
    <scope>NUCLEOTIDE SEQUENCE [LARGE SCALE GENOMIC DNA]</scope>
</reference>
<dbReference type="GeneID" id="72987810"/>
<dbReference type="AlphaFoldDB" id="A0A1S1P9M2"/>
<gene>
    <name evidence="1" type="ORF">BK022_06530</name>
    <name evidence="3" type="ORF">KEC54_02005</name>
    <name evidence="2" type="ORF">TK0001_6032</name>
</gene>
<sequence>MKMMATARDGRSQNSHPSAMVKELLDIADYIASLRDAIAILRANELTRDRLPMVHEELSEVVAATAGATNSIMSTAEAVLALRDGPGYRDAVEAKIYDIFEACTFQDITGQRIAKVAEAMSQLEGRLARFTAAVKARDAAGIDETEADRRKRNESLLLNGPQMGGPATAQDAIDALFA</sequence>
<reference evidence="3" key="4">
    <citation type="journal article" date="2022" name="Biotechnol. Bioprocess Eng.">
        <title>Pan-genome Analysis Reveals Comparative Genomic Features of Central Metabolic Pathways in Methylorubrum extorquens.</title>
        <authorList>
            <person name="Lee G.M."/>
            <person name="Scott-Nevros Z.K."/>
            <person name="Lee S.-M."/>
            <person name="Kim D."/>
        </authorList>
    </citation>
    <scope>NUCLEOTIDE SEQUENCE</scope>
    <source>
        <strain evidence="3">ATCC 55366</strain>
    </source>
</reference>
<dbReference type="SUPFAM" id="SSF75708">
    <property type="entry name" value="Chemotaxis phosphatase CheZ"/>
    <property type="match status" value="1"/>
</dbReference>
<dbReference type="Pfam" id="PF04344">
    <property type="entry name" value="CheZ"/>
    <property type="match status" value="1"/>
</dbReference>
<accession>A0A1S1P9M2</accession>
<evidence type="ECO:0000313" key="1">
    <source>
        <dbReference type="EMBL" id="OHV17292.1"/>
    </source>
</evidence>
<dbReference type="EMBL" id="MNAO01000048">
    <property type="protein sequence ID" value="OHV17292.1"/>
    <property type="molecule type" value="Genomic_DNA"/>
</dbReference>
<dbReference type="EMBL" id="LT962688">
    <property type="protein sequence ID" value="SOR32591.1"/>
    <property type="molecule type" value="Genomic_DNA"/>
</dbReference>
<evidence type="ECO:0000313" key="5">
    <source>
        <dbReference type="Proteomes" id="UP000233769"/>
    </source>
</evidence>
<protein>
    <submittedName>
        <fullName evidence="1">Chemotaxis protein</fullName>
    </submittedName>
    <submittedName>
        <fullName evidence="3">Protein phosphatase CheZ</fullName>
        <ecNumber evidence="3">3.6.1.-</ecNumber>
    </submittedName>
</protein>
<dbReference type="EMBL" id="CP073633">
    <property type="protein sequence ID" value="WHQ70449.1"/>
    <property type="molecule type" value="Genomic_DNA"/>
</dbReference>
<dbReference type="GO" id="GO:0009288">
    <property type="term" value="C:bacterial-type flagellum"/>
    <property type="evidence" value="ECO:0007669"/>
    <property type="project" value="InterPro"/>
</dbReference>
<dbReference type="Proteomes" id="UP000180215">
    <property type="component" value="Unassembled WGS sequence"/>
</dbReference>
<organism evidence="1 4">
    <name type="scientific">Methylorubrum extorquens</name>
    <name type="common">Methylobacterium dichloromethanicum</name>
    <name type="synonym">Methylobacterium extorquens</name>
    <dbReference type="NCBI Taxonomy" id="408"/>
    <lineage>
        <taxon>Bacteria</taxon>
        <taxon>Pseudomonadati</taxon>
        <taxon>Pseudomonadota</taxon>
        <taxon>Alphaproteobacteria</taxon>
        <taxon>Hyphomicrobiales</taxon>
        <taxon>Methylobacteriaceae</taxon>
        <taxon>Methylorubrum</taxon>
    </lineage>
</organism>
<evidence type="ECO:0000313" key="2">
    <source>
        <dbReference type="EMBL" id="SOR32591.1"/>
    </source>
</evidence>
<evidence type="ECO:0000313" key="4">
    <source>
        <dbReference type="Proteomes" id="UP000180215"/>
    </source>
</evidence>
<evidence type="ECO:0000313" key="3">
    <source>
        <dbReference type="EMBL" id="WHQ70449.1"/>
    </source>
</evidence>
<reference evidence="2" key="3">
    <citation type="submission" date="2017-10" db="EMBL/GenBank/DDBJ databases">
        <authorList>
            <person name="Banno H."/>
            <person name="Chua N.-H."/>
        </authorList>
    </citation>
    <scope>NUCLEOTIDE SEQUENCE [LARGE SCALE GENOMIC DNA]</scope>
    <source>
        <strain evidence="2">TK 0001</strain>
    </source>
</reference>
<keyword evidence="3" id="KW-0378">Hydrolase</keyword>
<dbReference type="OMA" id="ATNRIME"/>
<dbReference type="GO" id="GO:0016787">
    <property type="term" value="F:hydrolase activity"/>
    <property type="evidence" value="ECO:0007669"/>
    <property type="project" value="UniProtKB-KW"/>
</dbReference>
<dbReference type="GO" id="GO:0050920">
    <property type="term" value="P:regulation of chemotaxis"/>
    <property type="evidence" value="ECO:0007669"/>
    <property type="project" value="InterPro"/>
</dbReference>
<dbReference type="Gene3D" id="1.10.287.500">
    <property type="entry name" value="Helix hairpin bin"/>
    <property type="match status" value="1"/>
</dbReference>
<dbReference type="RefSeq" id="WP_003604012.1">
    <property type="nucleotide sequence ID" value="NZ_BJVP01000006.1"/>
</dbReference>
<reference evidence="1 4" key="1">
    <citation type="submission" date="2016-10" db="EMBL/GenBank/DDBJ databases">
        <title>Draft genome sequence of Methylobacterium extorquens CP3, a seed endophyte of Crotalaria pumila with plant growth-promoting and metal tolerance properties.</title>
        <authorList>
            <person name="Sanchez-Lopez A.S."/>
            <person name="Van Hamme J.D."/>
            <person name="Thijs S."/>
            <person name="Mcammond B.M."/>
            <person name="Stevens V."/>
            <person name="Gonzalez-Chavez M.D.C."/>
            <person name="Vangronsveld J."/>
        </authorList>
    </citation>
    <scope>NUCLEOTIDE SEQUENCE [LARGE SCALE GENOMIC DNA]</scope>
    <source>
        <strain evidence="1 4">CP3</strain>
    </source>
</reference>
<name>A0A1S1P9M2_METEX</name>
<dbReference type="Proteomes" id="UP000233769">
    <property type="component" value="Chromosome tk0001"/>
</dbReference>
<dbReference type="Proteomes" id="UP001223720">
    <property type="component" value="Chromosome"/>
</dbReference>